<dbReference type="GO" id="GO:0016226">
    <property type="term" value="P:iron-sulfur cluster assembly"/>
    <property type="evidence" value="ECO:0007669"/>
    <property type="project" value="TreeGrafter"/>
</dbReference>
<proteinExistence type="inferred from homology"/>
<dbReference type="PIRSF" id="PIRSF003113">
    <property type="entry name" value="BolA"/>
    <property type="match status" value="1"/>
</dbReference>
<accession>A0A3S0WYB7</accession>
<sequence length="91" mass="9952">MEYAARIRQKLTENLAPEVLEVVDESDRHAGHAGADAKGETHFHVTIVSSAFTGRSRVERQRLVYALLADELAERVHALGLTTRTPAEAGS</sequence>
<dbReference type="SUPFAM" id="SSF82657">
    <property type="entry name" value="BolA-like"/>
    <property type="match status" value="1"/>
</dbReference>
<dbReference type="InterPro" id="IPR036065">
    <property type="entry name" value="BolA-like_sf"/>
</dbReference>
<dbReference type="PANTHER" id="PTHR46230:SF7">
    <property type="entry name" value="BOLA-LIKE PROTEIN 1"/>
    <property type="match status" value="1"/>
</dbReference>
<dbReference type="Gene3D" id="3.30.300.90">
    <property type="entry name" value="BolA-like"/>
    <property type="match status" value="1"/>
</dbReference>
<dbReference type="OrthoDB" id="9811118at2"/>
<dbReference type="Pfam" id="PF01722">
    <property type="entry name" value="BolA"/>
    <property type="match status" value="1"/>
</dbReference>
<dbReference type="InterPro" id="IPR002634">
    <property type="entry name" value="BolA"/>
</dbReference>
<dbReference type="PANTHER" id="PTHR46230">
    <property type="match status" value="1"/>
</dbReference>
<dbReference type="Proteomes" id="UP000280346">
    <property type="component" value="Unassembled WGS sequence"/>
</dbReference>
<evidence type="ECO:0000313" key="3">
    <source>
        <dbReference type="Proteomes" id="UP000280346"/>
    </source>
</evidence>
<keyword evidence="3" id="KW-1185">Reference proteome</keyword>
<dbReference type="EMBL" id="RZIJ01000001">
    <property type="protein sequence ID" value="RUQ75836.1"/>
    <property type="molecule type" value="Genomic_DNA"/>
</dbReference>
<comment type="similarity">
    <text evidence="1">Belongs to the BolA/IbaG family.</text>
</comment>
<dbReference type="AlphaFoldDB" id="A0A3S0WYB7"/>
<protein>
    <submittedName>
        <fullName evidence="2">BolA family transcriptional regulator</fullName>
    </submittedName>
</protein>
<reference evidence="2 3" key="1">
    <citation type="submission" date="2018-12" db="EMBL/GenBank/DDBJ databases">
        <authorList>
            <person name="Yang Y."/>
        </authorList>
    </citation>
    <scope>NUCLEOTIDE SEQUENCE [LARGE SCALE GENOMIC DNA]</scope>
    <source>
        <strain evidence="2 3">GSF71</strain>
    </source>
</reference>
<organism evidence="2 3">
    <name type="scientific">Azospirillum doebereinerae</name>
    <dbReference type="NCBI Taxonomy" id="92933"/>
    <lineage>
        <taxon>Bacteria</taxon>
        <taxon>Pseudomonadati</taxon>
        <taxon>Pseudomonadota</taxon>
        <taxon>Alphaproteobacteria</taxon>
        <taxon>Rhodospirillales</taxon>
        <taxon>Azospirillaceae</taxon>
        <taxon>Azospirillum</taxon>
    </lineage>
</organism>
<comment type="caution">
    <text evidence="2">The sequence shown here is derived from an EMBL/GenBank/DDBJ whole genome shotgun (WGS) entry which is preliminary data.</text>
</comment>
<gene>
    <name evidence="2" type="ORF">EJ913_01615</name>
</gene>
<evidence type="ECO:0000313" key="2">
    <source>
        <dbReference type="EMBL" id="RUQ75836.1"/>
    </source>
</evidence>
<dbReference type="RefSeq" id="WP_126994182.1">
    <property type="nucleotide sequence ID" value="NZ_CP173190.1"/>
</dbReference>
<name>A0A3S0WYB7_9PROT</name>
<evidence type="ECO:0000256" key="1">
    <source>
        <dbReference type="RuleBase" id="RU003860"/>
    </source>
</evidence>